<comment type="caution">
    <text evidence="1">The sequence shown here is derived from an EMBL/GenBank/DDBJ whole genome shotgun (WGS) entry which is preliminary data.</text>
</comment>
<accession>A0ABR1LGW7</accession>
<proteinExistence type="predicted"/>
<name>A0ABR1LGW7_9PEZI</name>
<sequence length="284" mass="32601">MGCTHQLLSSNAKSKPKKCFLQGCVKPEVAKTEVSKTESLQYEDLWLELYAATYAVWKIGSRNNRLRIMLTFESLKGEFEACPPSIEEIKEMTKKGYERITYRAMSQYKVSDQDNADLKTVTPMGHATLWIPVVEIRWSTWSNHTECHREAPPLSFRISMIRDLIDKAYSMLDKNEQAAVRMWTQHTRQGKVFDFDNCYAWLALTDDDATLAGSINEKGESKRDFPFSGVLDAMVGDERGEVPRYKIARCEAAAQAYRNKYGTERPDVQASRSWSLQDPRNLSR</sequence>
<evidence type="ECO:0000313" key="2">
    <source>
        <dbReference type="Proteomes" id="UP001360953"/>
    </source>
</evidence>
<dbReference type="Proteomes" id="UP001360953">
    <property type="component" value="Unassembled WGS sequence"/>
</dbReference>
<organism evidence="1 2">
    <name type="scientific">Phyllosticta citribraziliensis</name>
    <dbReference type="NCBI Taxonomy" id="989973"/>
    <lineage>
        <taxon>Eukaryota</taxon>
        <taxon>Fungi</taxon>
        <taxon>Dikarya</taxon>
        <taxon>Ascomycota</taxon>
        <taxon>Pezizomycotina</taxon>
        <taxon>Dothideomycetes</taxon>
        <taxon>Dothideomycetes incertae sedis</taxon>
        <taxon>Botryosphaeriales</taxon>
        <taxon>Phyllostictaceae</taxon>
        <taxon>Phyllosticta</taxon>
    </lineage>
</organism>
<evidence type="ECO:0000313" key="1">
    <source>
        <dbReference type="EMBL" id="KAK7533746.1"/>
    </source>
</evidence>
<gene>
    <name evidence="1" type="ORF">J3D65DRAFT_604811</name>
</gene>
<dbReference type="EMBL" id="JBBPEH010000009">
    <property type="protein sequence ID" value="KAK7533746.1"/>
    <property type="molecule type" value="Genomic_DNA"/>
</dbReference>
<reference evidence="1 2" key="1">
    <citation type="submission" date="2024-04" db="EMBL/GenBank/DDBJ databases">
        <title>Phyllosticta paracitricarpa is synonymous to the EU quarantine fungus P. citricarpa based on phylogenomic analyses.</title>
        <authorList>
            <consortium name="Lawrence Berkeley National Laboratory"/>
            <person name="Van ingen-buijs V.A."/>
            <person name="Van westerhoven A.C."/>
            <person name="Haridas S."/>
            <person name="Skiadas P."/>
            <person name="Martin F."/>
            <person name="Groenewald J.Z."/>
            <person name="Crous P.W."/>
            <person name="Seidl M.F."/>
        </authorList>
    </citation>
    <scope>NUCLEOTIDE SEQUENCE [LARGE SCALE GENOMIC DNA]</scope>
    <source>
        <strain evidence="1 2">CPC 17464</strain>
    </source>
</reference>
<keyword evidence="2" id="KW-1185">Reference proteome</keyword>
<dbReference type="RefSeq" id="XP_066652785.1">
    <property type="nucleotide sequence ID" value="XM_066798302.1"/>
</dbReference>
<dbReference type="GeneID" id="92031208"/>
<protein>
    <submittedName>
        <fullName evidence="1">Uncharacterized protein</fullName>
    </submittedName>
</protein>